<dbReference type="NCBIfam" id="TIGR00254">
    <property type="entry name" value="GGDEF"/>
    <property type="match status" value="1"/>
</dbReference>
<dbReference type="FunFam" id="3.30.70.270:FF:000001">
    <property type="entry name" value="Diguanylate cyclase domain protein"/>
    <property type="match status" value="1"/>
</dbReference>
<organism evidence="2 3">
    <name type="scientific">Candidatus Segetimicrobium genomatis</name>
    <dbReference type="NCBI Taxonomy" id="2569760"/>
    <lineage>
        <taxon>Bacteria</taxon>
        <taxon>Bacillati</taxon>
        <taxon>Candidatus Sysuimicrobiota</taxon>
        <taxon>Candidatus Sysuimicrobiia</taxon>
        <taxon>Candidatus Sysuimicrobiales</taxon>
        <taxon>Candidatus Segetimicrobiaceae</taxon>
        <taxon>Candidatus Segetimicrobium</taxon>
    </lineage>
</organism>
<name>A0A537K9F7_9BACT</name>
<dbReference type="InterPro" id="IPR029787">
    <property type="entry name" value="Nucleotide_cyclase"/>
</dbReference>
<protein>
    <submittedName>
        <fullName evidence="2">GGDEF domain-containing protein</fullName>
    </submittedName>
</protein>
<reference evidence="2 3" key="1">
    <citation type="journal article" date="2019" name="Nat. Microbiol.">
        <title>Mediterranean grassland soil C-N compound turnover is dependent on rainfall and depth, and is mediated by genomically divergent microorganisms.</title>
        <authorList>
            <person name="Diamond S."/>
            <person name="Andeer P.F."/>
            <person name="Li Z."/>
            <person name="Crits-Christoph A."/>
            <person name="Burstein D."/>
            <person name="Anantharaman K."/>
            <person name="Lane K.R."/>
            <person name="Thomas B.C."/>
            <person name="Pan C."/>
            <person name="Northen T.R."/>
            <person name="Banfield J.F."/>
        </authorList>
    </citation>
    <scope>NUCLEOTIDE SEQUENCE [LARGE SCALE GENOMIC DNA]</scope>
    <source>
        <strain evidence="2">NP_3</strain>
    </source>
</reference>
<dbReference type="Pfam" id="PF00990">
    <property type="entry name" value="GGDEF"/>
    <property type="match status" value="1"/>
</dbReference>
<dbReference type="AlphaFoldDB" id="A0A537K9F7"/>
<evidence type="ECO:0000313" key="3">
    <source>
        <dbReference type="Proteomes" id="UP000318509"/>
    </source>
</evidence>
<dbReference type="Proteomes" id="UP000318509">
    <property type="component" value="Unassembled WGS sequence"/>
</dbReference>
<proteinExistence type="predicted"/>
<dbReference type="SUPFAM" id="SSF55781">
    <property type="entry name" value="GAF domain-like"/>
    <property type="match status" value="1"/>
</dbReference>
<dbReference type="SUPFAM" id="SSF55073">
    <property type="entry name" value="Nucleotide cyclase"/>
    <property type="match status" value="1"/>
</dbReference>
<sequence length="330" mass="35972">AHERVDELEFDSGLASRLSGELRGEGLAEILLGAFLEMTQFFKGAAYMCDEGSRPQLLAARGFEWENGDLSPAHLPLPALPAGASGGEVITHTAPANASGEVMACVPLIHSGHLRMWLCGLGQPPLVFPDRVRRRIRRLATHGASAVEAARLHEKVKDLAAKDSLTGLPNRRTFFERMASELARSHRLGRPLSVALVDLNGFKAINDTYGHSTGDAALIRAAQLLAQGMRASDVVARFGGDEFVLLFPETTTAGAQRVLRRLGTMKTAVSAERSGELRLTIAWGVATWPTDGPSPEQLLRTADRRLYEMKKRRQNGKRVRTARVAKRQIA</sequence>
<dbReference type="PROSITE" id="PS50887">
    <property type="entry name" value="GGDEF"/>
    <property type="match status" value="1"/>
</dbReference>
<accession>A0A537K9F7</accession>
<dbReference type="InterPro" id="IPR043128">
    <property type="entry name" value="Rev_trsase/Diguanyl_cyclase"/>
</dbReference>
<dbReference type="SMART" id="SM00267">
    <property type="entry name" value="GGDEF"/>
    <property type="match status" value="1"/>
</dbReference>
<dbReference type="PANTHER" id="PTHR45138">
    <property type="entry name" value="REGULATORY COMPONENTS OF SENSORY TRANSDUCTION SYSTEM"/>
    <property type="match status" value="1"/>
</dbReference>
<feature type="domain" description="GGDEF" evidence="1">
    <location>
        <begin position="190"/>
        <end position="322"/>
    </location>
</feature>
<feature type="non-terminal residue" evidence="2">
    <location>
        <position position="1"/>
    </location>
</feature>
<dbReference type="InterPro" id="IPR000160">
    <property type="entry name" value="GGDEF_dom"/>
</dbReference>
<gene>
    <name evidence="2" type="ORF">E6H00_02765</name>
</gene>
<dbReference type="CDD" id="cd01949">
    <property type="entry name" value="GGDEF"/>
    <property type="match status" value="1"/>
</dbReference>
<dbReference type="GO" id="GO:0043709">
    <property type="term" value="P:cell adhesion involved in single-species biofilm formation"/>
    <property type="evidence" value="ECO:0007669"/>
    <property type="project" value="TreeGrafter"/>
</dbReference>
<comment type="caution">
    <text evidence="2">The sequence shown here is derived from an EMBL/GenBank/DDBJ whole genome shotgun (WGS) entry which is preliminary data.</text>
</comment>
<evidence type="ECO:0000259" key="1">
    <source>
        <dbReference type="PROSITE" id="PS50887"/>
    </source>
</evidence>
<dbReference type="EMBL" id="VBAK01000061">
    <property type="protein sequence ID" value="TMI92403.1"/>
    <property type="molecule type" value="Genomic_DNA"/>
</dbReference>
<dbReference type="GO" id="GO:1902201">
    <property type="term" value="P:negative regulation of bacterial-type flagellum-dependent cell motility"/>
    <property type="evidence" value="ECO:0007669"/>
    <property type="project" value="TreeGrafter"/>
</dbReference>
<dbReference type="PANTHER" id="PTHR45138:SF9">
    <property type="entry name" value="DIGUANYLATE CYCLASE DGCM-RELATED"/>
    <property type="match status" value="1"/>
</dbReference>
<dbReference type="GO" id="GO:0052621">
    <property type="term" value="F:diguanylate cyclase activity"/>
    <property type="evidence" value="ECO:0007669"/>
    <property type="project" value="TreeGrafter"/>
</dbReference>
<evidence type="ECO:0000313" key="2">
    <source>
        <dbReference type="EMBL" id="TMI92403.1"/>
    </source>
</evidence>
<dbReference type="GO" id="GO:0005886">
    <property type="term" value="C:plasma membrane"/>
    <property type="evidence" value="ECO:0007669"/>
    <property type="project" value="TreeGrafter"/>
</dbReference>
<dbReference type="Gene3D" id="3.30.70.270">
    <property type="match status" value="1"/>
</dbReference>
<dbReference type="InterPro" id="IPR050469">
    <property type="entry name" value="Diguanylate_Cyclase"/>
</dbReference>